<keyword evidence="11" id="KW-1185">Reference proteome</keyword>
<feature type="domain" description="ABC3 transporter permease C-terminal" evidence="8">
    <location>
        <begin position="287"/>
        <end position="410"/>
    </location>
</feature>
<sequence>MKLVIDIARSLLMARWRQTLVAAIGVTFSVGMFVALLGFMQGLNKMLDSLFLNRTPHIRLYNEVKPTAIQPVMLLPAYDSTYHFIHSVKTKDSRTEIRNSAAIMQALRHDGRVSGIAPKVVMEVFFNEGPSDIAASVNGIDVLQENTLFHFSDYVRAGDANNLDKVPNSIILGKALAERLLTDVGERVQLTTPGGERFTLKVVGLWQSGIQDFDRIQSFTSLTTARKLSGKTGNFVTDIQIRLKDIDNAPALAKLYGGMFNTSAQDVQTLSAEFETGSSIRSLISYVVGVTLLTVSGFGIYNILNMIIYEKMDAIAILKATGFSGKDVRRIFIVMALSIGVFGGLAGLLLGGMLSAGIDQVPFRTTSLPTVTTYPVSYEPFIYVTGGVFSLLFTWLAGWLPSRKAGTIDPVVIIRGK</sequence>
<feature type="transmembrane region" description="Helical" evidence="7">
    <location>
        <begin position="331"/>
        <end position="358"/>
    </location>
</feature>
<dbReference type="RefSeq" id="WP_341835640.1">
    <property type="nucleotide sequence ID" value="NZ_CP149822.1"/>
</dbReference>
<keyword evidence="5 7" id="KW-1133">Transmembrane helix</keyword>
<keyword evidence="4 7" id="KW-0812">Transmembrane</keyword>
<dbReference type="EMBL" id="CP149822">
    <property type="protein sequence ID" value="WZN40775.1"/>
    <property type="molecule type" value="Genomic_DNA"/>
</dbReference>
<protein>
    <submittedName>
        <fullName evidence="10">FtsX-like permease family protein</fullName>
    </submittedName>
</protein>
<dbReference type="PANTHER" id="PTHR30489">
    <property type="entry name" value="LIPOPROTEIN-RELEASING SYSTEM TRANSMEMBRANE PROTEIN LOLE"/>
    <property type="match status" value="1"/>
</dbReference>
<evidence type="ECO:0000256" key="6">
    <source>
        <dbReference type="ARBA" id="ARBA00023136"/>
    </source>
</evidence>
<dbReference type="PANTHER" id="PTHR30489:SF0">
    <property type="entry name" value="LIPOPROTEIN-RELEASING SYSTEM TRANSMEMBRANE PROTEIN LOLE"/>
    <property type="match status" value="1"/>
</dbReference>
<evidence type="ECO:0000256" key="4">
    <source>
        <dbReference type="ARBA" id="ARBA00022692"/>
    </source>
</evidence>
<evidence type="ECO:0000256" key="1">
    <source>
        <dbReference type="ARBA" id="ARBA00004651"/>
    </source>
</evidence>
<dbReference type="InterPro" id="IPR051447">
    <property type="entry name" value="Lipoprotein-release_system"/>
</dbReference>
<keyword evidence="3" id="KW-1003">Cell membrane</keyword>
<dbReference type="InterPro" id="IPR025857">
    <property type="entry name" value="MacB_PCD"/>
</dbReference>
<evidence type="ECO:0000256" key="2">
    <source>
        <dbReference type="ARBA" id="ARBA00005236"/>
    </source>
</evidence>
<keyword evidence="6 7" id="KW-0472">Membrane</keyword>
<gene>
    <name evidence="10" type="ORF">WJU16_22700</name>
</gene>
<organism evidence="10 11">
    <name type="scientific">Chitinophaga pollutisoli</name>
    <dbReference type="NCBI Taxonomy" id="3133966"/>
    <lineage>
        <taxon>Bacteria</taxon>
        <taxon>Pseudomonadati</taxon>
        <taxon>Bacteroidota</taxon>
        <taxon>Chitinophagia</taxon>
        <taxon>Chitinophagales</taxon>
        <taxon>Chitinophagaceae</taxon>
        <taxon>Chitinophaga</taxon>
    </lineage>
</organism>
<comment type="subcellular location">
    <subcellularLocation>
        <location evidence="1">Cell membrane</location>
        <topology evidence="1">Multi-pass membrane protein</topology>
    </subcellularLocation>
</comment>
<evidence type="ECO:0000259" key="8">
    <source>
        <dbReference type="Pfam" id="PF02687"/>
    </source>
</evidence>
<evidence type="ECO:0000259" key="9">
    <source>
        <dbReference type="Pfam" id="PF12704"/>
    </source>
</evidence>
<proteinExistence type="inferred from homology"/>
<dbReference type="Pfam" id="PF02687">
    <property type="entry name" value="FtsX"/>
    <property type="match status" value="1"/>
</dbReference>
<dbReference type="InterPro" id="IPR003838">
    <property type="entry name" value="ABC3_permease_C"/>
</dbReference>
<feature type="transmembrane region" description="Helical" evidence="7">
    <location>
        <begin position="283"/>
        <end position="304"/>
    </location>
</feature>
<feature type="transmembrane region" description="Helical" evidence="7">
    <location>
        <begin position="381"/>
        <end position="400"/>
    </location>
</feature>
<evidence type="ECO:0000313" key="10">
    <source>
        <dbReference type="EMBL" id="WZN40775.1"/>
    </source>
</evidence>
<feature type="domain" description="MacB-like periplasmic core" evidence="9">
    <location>
        <begin position="19"/>
        <end position="253"/>
    </location>
</feature>
<dbReference type="Proteomes" id="UP001485459">
    <property type="component" value="Chromosome"/>
</dbReference>
<evidence type="ECO:0000256" key="5">
    <source>
        <dbReference type="ARBA" id="ARBA00022989"/>
    </source>
</evidence>
<dbReference type="Pfam" id="PF12704">
    <property type="entry name" value="MacB_PCD"/>
    <property type="match status" value="1"/>
</dbReference>
<comment type="similarity">
    <text evidence="2">Belongs to the ABC-4 integral membrane protein family. LolC/E subfamily.</text>
</comment>
<evidence type="ECO:0000256" key="3">
    <source>
        <dbReference type="ARBA" id="ARBA00022475"/>
    </source>
</evidence>
<feature type="transmembrane region" description="Helical" evidence="7">
    <location>
        <begin position="20"/>
        <end position="40"/>
    </location>
</feature>
<reference evidence="11" key="1">
    <citation type="submission" date="2024-03" db="EMBL/GenBank/DDBJ databases">
        <title>Chitinophaga horti sp. nov., isolated from garden soil.</title>
        <authorList>
            <person name="Lee D.S."/>
            <person name="Han D.M."/>
            <person name="Baek J.H."/>
            <person name="Choi D.G."/>
            <person name="Jeon J.H."/>
            <person name="Jeon C.O."/>
        </authorList>
    </citation>
    <scope>NUCLEOTIDE SEQUENCE [LARGE SCALE GENOMIC DNA]</scope>
    <source>
        <strain evidence="11">GPA1</strain>
    </source>
</reference>
<evidence type="ECO:0000256" key="7">
    <source>
        <dbReference type="SAM" id="Phobius"/>
    </source>
</evidence>
<accession>A0ABZ2YNL7</accession>
<name>A0ABZ2YNL7_9BACT</name>
<evidence type="ECO:0000313" key="11">
    <source>
        <dbReference type="Proteomes" id="UP001485459"/>
    </source>
</evidence>